<reference evidence="3 5" key="1">
    <citation type="journal article" date="2014" name="Nat. Genet.">
        <title>Genome and transcriptome of the porcine whipworm Trichuris suis.</title>
        <authorList>
            <person name="Jex A.R."/>
            <person name="Nejsum P."/>
            <person name="Schwarz E.M."/>
            <person name="Hu L."/>
            <person name="Young N.D."/>
            <person name="Hall R.S."/>
            <person name="Korhonen P.K."/>
            <person name="Liao S."/>
            <person name="Thamsborg S."/>
            <person name="Xia J."/>
            <person name="Xu P."/>
            <person name="Wang S."/>
            <person name="Scheerlinck J.P."/>
            <person name="Hofmann A."/>
            <person name="Sternberg P.W."/>
            <person name="Wang J."/>
            <person name="Gasser R.B."/>
        </authorList>
    </citation>
    <scope>NUCLEOTIDE SEQUENCE [LARGE SCALE GENOMIC DNA]</scope>
    <source>
        <strain evidence="4">DCEP-RM93F</strain>
        <strain evidence="3">DCEP-RM93M</strain>
    </source>
</reference>
<organism evidence="3 5">
    <name type="scientific">Trichuris suis</name>
    <name type="common">pig whipworm</name>
    <dbReference type="NCBI Taxonomy" id="68888"/>
    <lineage>
        <taxon>Eukaryota</taxon>
        <taxon>Metazoa</taxon>
        <taxon>Ecdysozoa</taxon>
        <taxon>Nematoda</taxon>
        <taxon>Enoplea</taxon>
        <taxon>Dorylaimia</taxon>
        <taxon>Trichinellida</taxon>
        <taxon>Trichuridae</taxon>
        <taxon>Trichuris</taxon>
    </lineage>
</organism>
<proteinExistence type="predicted"/>
<evidence type="ECO:0000256" key="2">
    <source>
        <dbReference type="SAM" id="SignalP"/>
    </source>
</evidence>
<keyword evidence="2" id="KW-0732">Signal</keyword>
<dbReference type="AlphaFoldDB" id="A0A085MFW9"/>
<sequence>CVVAIRLCLLDLLVCVQPIYRLYNEQVQQPESVQSVQQRISREGPRKRVHFAESPSQLPVQRQVRSRKLKSILKAAHDSGPVTAAWRKITPHQEAEGSSEGGPSYEKADYLTENVSPRRPCLCVGHCAFNWFQSANEASRCAMPTEMPSSLPSDKDSSVPPSMNSEAVAQALLFPAIFHLNANMIKAIGHLQNESQFEAALEYQKRLHSNLKLIIEAMQNSSGAQQHGQQ</sequence>
<evidence type="ECO:0000313" key="4">
    <source>
        <dbReference type="EMBL" id="KFD66640.1"/>
    </source>
</evidence>
<feature type="non-terminal residue" evidence="3">
    <location>
        <position position="1"/>
    </location>
</feature>
<evidence type="ECO:0000256" key="1">
    <source>
        <dbReference type="SAM" id="MobiDB-lite"/>
    </source>
</evidence>
<keyword evidence="5" id="KW-1185">Reference proteome</keyword>
<name>A0A085MFW9_9BILA</name>
<evidence type="ECO:0000313" key="5">
    <source>
        <dbReference type="Proteomes" id="UP000030764"/>
    </source>
</evidence>
<dbReference type="EMBL" id="KL363195">
    <property type="protein sequence ID" value="KFD56115.1"/>
    <property type="molecule type" value="Genomic_DNA"/>
</dbReference>
<feature type="chain" id="PRO_5010405262" evidence="2">
    <location>
        <begin position="22"/>
        <end position="230"/>
    </location>
</feature>
<protein>
    <submittedName>
        <fullName evidence="3">Uncharacterized protein</fullName>
    </submittedName>
</protein>
<accession>A0A085MFW9</accession>
<dbReference type="Proteomes" id="UP000030758">
    <property type="component" value="Unassembled WGS sequence"/>
</dbReference>
<evidence type="ECO:0000313" key="3">
    <source>
        <dbReference type="EMBL" id="KFD56115.1"/>
    </source>
</evidence>
<gene>
    <name evidence="3" type="ORF">M513_02893</name>
    <name evidence="4" type="ORF">M514_02893</name>
</gene>
<dbReference type="Proteomes" id="UP000030764">
    <property type="component" value="Unassembled WGS sequence"/>
</dbReference>
<feature type="signal peptide" evidence="2">
    <location>
        <begin position="1"/>
        <end position="21"/>
    </location>
</feature>
<feature type="region of interest" description="Disordered" evidence="1">
    <location>
        <begin position="143"/>
        <end position="162"/>
    </location>
</feature>
<dbReference type="EMBL" id="KL367522">
    <property type="protein sequence ID" value="KFD66640.1"/>
    <property type="molecule type" value="Genomic_DNA"/>
</dbReference>